<evidence type="ECO:0000256" key="5">
    <source>
        <dbReference type="ARBA" id="ARBA00022655"/>
    </source>
</evidence>
<evidence type="ECO:0000259" key="11">
    <source>
        <dbReference type="Pfam" id="PF02558"/>
    </source>
</evidence>
<protein>
    <recommendedName>
        <fullName evidence="4 10">2-dehydropantoate 2-reductase</fullName>
        <ecNumber evidence="3 10">1.1.1.169</ecNumber>
    </recommendedName>
    <alternativeName>
        <fullName evidence="8 10">Ketopantoate reductase</fullName>
    </alternativeName>
</protein>
<keyword evidence="6 10" id="KW-0521">NADP</keyword>
<evidence type="ECO:0000259" key="12">
    <source>
        <dbReference type="Pfam" id="PF08546"/>
    </source>
</evidence>
<dbReference type="RefSeq" id="WP_111068929.1">
    <property type="nucleotide sequence ID" value="NZ_CP029831.1"/>
</dbReference>
<gene>
    <name evidence="13" type="ORF">DM194_17890</name>
</gene>
<keyword evidence="14" id="KW-1185">Reference proteome</keyword>
<dbReference type="InterPro" id="IPR013332">
    <property type="entry name" value="KPR_N"/>
</dbReference>
<sequence>MKVAIIGAGAVGGLLAARLGATEAEVTLVARPNAAAAIRRNGLTLVTPLNRVARITPRVTDDSLSLGPQDVVFLCVKAHALRGTIDTLTPLLGPETAIVPMVNGIPWWYPHRQPEPLADRPLSSVDPDGLLWRSIDPDRVVGATTFVAVEGDGPCRLRHVSDQRFVFGDAGGGSAGGRENPAVDRIVTLFGQAGFQPAKTADIRQAIWVKLWGNLAFNPLSVLTGSTLGRLCNDPGTREAGRAMMLEAKAVAEKLGVVFTTSVDERIAMAAGVGDFKTSMLQDYEAGRRLELEAILGSVIELAERAGVHVPMLRAVLAMVDLKARERREAAA</sequence>
<dbReference type="InterPro" id="IPR013328">
    <property type="entry name" value="6PGD_dom2"/>
</dbReference>
<dbReference type="GO" id="GO:0015940">
    <property type="term" value="P:pantothenate biosynthetic process"/>
    <property type="evidence" value="ECO:0007669"/>
    <property type="project" value="UniProtKB-UniPathway"/>
</dbReference>
<dbReference type="PANTHER" id="PTHR21708:SF45">
    <property type="entry name" value="2-DEHYDROPANTOATE 2-REDUCTASE"/>
    <property type="match status" value="1"/>
</dbReference>
<evidence type="ECO:0000256" key="6">
    <source>
        <dbReference type="ARBA" id="ARBA00022857"/>
    </source>
</evidence>
<dbReference type="Gene3D" id="3.40.50.720">
    <property type="entry name" value="NAD(P)-binding Rossmann-like Domain"/>
    <property type="match status" value="1"/>
</dbReference>
<dbReference type="InterPro" id="IPR036291">
    <property type="entry name" value="NAD(P)-bd_dom_sf"/>
</dbReference>
<dbReference type="SUPFAM" id="SSF48179">
    <property type="entry name" value="6-phosphogluconate dehydrogenase C-terminal domain-like"/>
    <property type="match status" value="1"/>
</dbReference>
<dbReference type="GO" id="GO:0008677">
    <property type="term" value="F:2-dehydropantoate 2-reductase activity"/>
    <property type="evidence" value="ECO:0007669"/>
    <property type="project" value="UniProtKB-EC"/>
</dbReference>
<dbReference type="InterPro" id="IPR008927">
    <property type="entry name" value="6-PGluconate_DH-like_C_sf"/>
</dbReference>
<dbReference type="SUPFAM" id="SSF51735">
    <property type="entry name" value="NAD(P)-binding Rossmann-fold domains"/>
    <property type="match status" value="1"/>
</dbReference>
<evidence type="ECO:0000256" key="9">
    <source>
        <dbReference type="ARBA" id="ARBA00048793"/>
    </source>
</evidence>
<evidence type="ECO:0000256" key="2">
    <source>
        <dbReference type="ARBA" id="ARBA00007870"/>
    </source>
</evidence>
<dbReference type="PANTHER" id="PTHR21708">
    <property type="entry name" value="PROBABLE 2-DEHYDROPANTOATE 2-REDUCTASE"/>
    <property type="match status" value="1"/>
</dbReference>
<dbReference type="InterPro" id="IPR003710">
    <property type="entry name" value="ApbA"/>
</dbReference>
<comment type="function">
    <text evidence="10">Catalyzes the NADPH-dependent reduction of ketopantoate into pantoic acid.</text>
</comment>
<proteinExistence type="inferred from homology"/>
<evidence type="ECO:0000313" key="13">
    <source>
        <dbReference type="EMBL" id="AWU96181.1"/>
    </source>
</evidence>
<keyword evidence="13" id="KW-0614">Plasmid</keyword>
<dbReference type="UniPathway" id="UPA00028">
    <property type="reaction ID" value="UER00004"/>
</dbReference>
<evidence type="ECO:0000256" key="7">
    <source>
        <dbReference type="ARBA" id="ARBA00023002"/>
    </source>
</evidence>
<feature type="domain" description="Ketopantoate reductase C-terminal" evidence="12">
    <location>
        <begin position="202"/>
        <end position="323"/>
    </location>
</feature>
<accession>A0A2U9SB13</accession>
<keyword evidence="7 10" id="KW-0560">Oxidoreductase</keyword>
<evidence type="ECO:0000256" key="4">
    <source>
        <dbReference type="ARBA" id="ARBA00019465"/>
    </source>
</evidence>
<organism evidence="13 14">
    <name type="scientific">Azospirillum ramasamyi</name>
    <dbReference type="NCBI Taxonomy" id="682998"/>
    <lineage>
        <taxon>Bacteria</taxon>
        <taxon>Pseudomonadati</taxon>
        <taxon>Pseudomonadota</taxon>
        <taxon>Alphaproteobacteria</taxon>
        <taxon>Rhodospirillales</taxon>
        <taxon>Azospirillaceae</taxon>
        <taxon>Azospirillum</taxon>
    </lineage>
</organism>
<dbReference type="EC" id="1.1.1.169" evidence="3 10"/>
<comment type="pathway">
    <text evidence="1 10">Cofactor biosynthesis; (R)-pantothenate biosynthesis; (R)-pantoate from 3-methyl-2-oxobutanoate: step 2/2.</text>
</comment>
<dbReference type="EMBL" id="CP029831">
    <property type="protein sequence ID" value="AWU96181.1"/>
    <property type="molecule type" value="Genomic_DNA"/>
</dbReference>
<dbReference type="KEGG" id="azm:DM194_17890"/>
<dbReference type="InterPro" id="IPR051402">
    <property type="entry name" value="KPR-Related"/>
</dbReference>
<evidence type="ECO:0000256" key="3">
    <source>
        <dbReference type="ARBA" id="ARBA00013014"/>
    </source>
</evidence>
<comment type="similarity">
    <text evidence="2 10">Belongs to the ketopantoate reductase family.</text>
</comment>
<evidence type="ECO:0000256" key="1">
    <source>
        <dbReference type="ARBA" id="ARBA00004994"/>
    </source>
</evidence>
<dbReference type="Gene3D" id="1.10.1040.10">
    <property type="entry name" value="N-(1-d-carboxylethyl)-l-norvaline Dehydrogenase, domain 2"/>
    <property type="match status" value="1"/>
</dbReference>
<dbReference type="NCBIfam" id="NF005089">
    <property type="entry name" value="PRK06522.1-4"/>
    <property type="match status" value="1"/>
</dbReference>
<keyword evidence="5 10" id="KW-0566">Pantothenate biosynthesis</keyword>
<evidence type="ECO:0000256" key="8">
    <source>
        <dbReference type="ARBA" id="ARBA00032024"/>
    </source>
</evidence>
<dbReference type="Pfam" id="PF02558">
    <property type="entry name" value="ApbA"/>
    <property type="match status" value="1"/>
</dbReference>
<dbReference type="GO" id="GO:0005737">
    <property type="term" value="C:cytoplasm"/>
    <property type="evidence" value="ECO:0007669"/>
    <property type="project" value="TreeGrafter"/>
</dbReference>
<name>A0A2U9SB13_9PROT</name>
<dbReference type="AlphaFoldDB" id="A0A2U9SB13"/>
<dbReference type="OrthoDB" id="247668at2"/>
<dbReference type="FunFam" id="1.10.1040.10:FF:000017">
    <property type="entry name" value="2-dehydropantoate 2-reductase"/>
    <property type="match status" value="1"/>
</dbReference>
<dbReference type="Proteomes" id="UP000249605">
    <property type="component" value="Plasmid unnamed7"/>
</dbReference>
<feature type="domain" description="Ketopantoate reductase N-terminal" evidence="11">
    <location>
        <begin position="3"/>
        <end position="170"/>
    </location>
</feature>
<dbReference type="Pfam" id="PF08546">
    <property type="entry name" value="ApbA_C"/>
    <property type="match status" value="1"/>
</dbReference>
<geneLocation type="plasmid" evidence="13 14">
    <name>unnamed7</name>
</geneLocation>
<comment type="catalytic activity">
    <reaction evidence="9 10">
        <text>(R)-pantoate + NADP(+) = 2-dehydropantoate + NADPH + H(+)</text>
        <dbReference type="Rhea" id="RHEA:16233"/>
        <dbReference type="ChEBI" id="CHEBI:11561"/>
        <dbReference type="ChEBI" id="CHEBI:15378"/>
        <dbReference type="ChEBI" id="CHEBI:15980"/>
        <dbReference type="ChEBI" id="CHEBI:57783"/>
        <dbReference type="ChEBI" id="CHEBI:58349"/>
        <dbReference type="EC" id="1.1.1.169"/>
    </reaction>
</comment>
<dbReference type="NCBIfam" id="TIGR00745">
    <property type="entry name" value="apbA_panE"/>
    <property type="match status" value="1"/>
</dbReference>
<dbReference type="InterPro" id="IPR013752">
    <property type="entry name" value="KPA_reductase"/>
</dbReference>
<reference evidence="13 14" key="1">
    <citation type="submission" date="2018-06" db="EMBL/GenBank/DDBJ databases">
        <title>Complete genome sequencing of Azospirillum sp. M2T2B2.</title>
        <authorList>
            <person name="Heo J."/>
            <person name="Kim S.-J."/>
            <person name="Kwon S.-W."/>
            <person name="Anandham R."/>
        </authorList>
    </citation>
    <scope>NUCLEOTIDE SEQUENCE [LARGE SCALE GENOMIC DNA]</scope>
    <source>
        <strain evidence="13 14">M2T2B2</strain>
        <plasmid evidence="13 14">unnamed7</plasmid>
    </source>
</reference>
<evidence type="ECO:0000256" key="10">
    <source>
        <dbReference type="RuleBase" id="RU362068"/>
    </source>
</evidence>
<evidence type="ECO:0000313" key="14">
    <source>
        <dbReference type="Proteomes" id="UP000249605"/>
    </source>
</evidence>